<dbReference type="Proteomes" id="UP000176253">
    <property type="component" value="Unassembled WGS sequence"/>
</dbReference>
<sequence>MDEQLQPPQSLLQQLDEFYSRPPPKDDPNKQAQEIQLMAEALQSPETARAVFEHKLSQLAAVRRFEDVAQLESLSEISRALPADTASRARAGFPDGTQVFYHEVPVQGLMVDRGTYQTYNTTSRLFWARDGNGKLLAVRTNFPHLDHYTVEITDENVEAGLVQRPLMPTEADPEMELGSRDPLEVAGIFTQKFNKHISNIPIKTRIRNFAQKAVERIIPKTQ</sequence>
<accession>A0A1F5ZU27</accession>
<dbReference type="AlphaFoldDB" id="A0A1F5ZU27"/>
<evidence type="ECO:0000313" key="2">
    <source>
        <dbReference type="Proteomes" id="UP000176253"/>
    </source>
</evidence>
<gene>
    <name evidence="1" type="ORF">A3D78_02915</name>
</gene>
<proteinExistence type="predicted"/>
<evidence type="ECO:0000313" key="1">
    <source>
        <dbReference type="EMBL" id="OGG15835.1"/>
    </source>
</evidence>
<dbReference type="STRING" id="1798383.A3D78_02915"/>
<comment type="caution">
    <text evidence="1">The sequence shown here is derived from an EMBL/GenBank/DDBJ whole genome shotgun (WGS) entry which is preliminary data.</text>
</comment>
<name>A0A1F5ZU27_9BACT</name>
<reference evidence="1 2" key="1">
    <citation type="journal article" date="2016" name="Nat. Commun.">
        <title>Thousands of microbial genomes shed light on interconnected biogeochemical processes in an aquifer system.</title>
        <authorList>
            <person name="Anantharaman K."/>
            <person name="Brown C.T."/>
            <person name="Hug L.A."/>
            <person name="Sharon I."/>
            <person name="Castelle C.J."/>
            <person name="Probst A.J."/>
            <person name="Thomas B.C."/>
            <person name="Singh A."/>
            <person name="Wilkins M.J."/>
            <person name="Karaoz U."/>
            <person name="Brodie E.L."/>
            <person name="Williams K.H."/>
            <person name="Hubbard S.S."/>
            <person name="Banfield J.F."/>
        </authorList>
    </citation>
    <scope>NUCLEOTIDE SEQUENCE [LARGE SCALE GENOMIC DNA]</scope>
</reference>
<protein>
    <submittedName>
        <fullName evidence="1">Uncharacterized protein</fullName>
    </submittedName>
</protein>
<dbReference type="EMBL" id="MFJM01000070">
    <property type="protein sequence ID" value="OGG15835.1"/>
    <property type="molecule type" value="Genomic_DNA"/>
</dbReference>
<organism evidence="1 2">
    <name type="scientific">Candidatus Gottesmanbacteria bacterium RIFCSPHIGHO2_02_FULL_39_14</name>
    <dbReference type="NCBI Taxonomy" id="1798383"/>
    <lineage>
        <taxon>Bacteria</taxon>
        <taxon>Candidatus Gottesmaniibacteriota</taxon>
    </lineage>
</organism>